<evidence type="ECO:0000313" key="1">
    <source>
        <dbReference type="EMBL" id="KAL3099892.1"/>
    </source>
</evidence>
<evidence type="ECO:0000313" key="2">
    <source>
        <dbReference type="Proteomes" id="UP001620645"/>
    </source>
</evidence>
<proteinExistence type="predicted"/>
<organism evidence="1 2">
    <name type="scientific">Heterodera schachtii</name>
    <name type="common">Sugarbeet cyst nematode worm</name>
    <name type="synonym">Tylenchus schachtii</name>
    <dbReference type="NCBI Taxonomy" id="97005"/>
    <lineage>
        <taxon>Eukaryota</taxon>
        <taxon>Metazoa</taxon>
        <taxon>Ecdysozoa</taxon>
        <taxon>Nematoda</taxon>
        <taxon>Chromadorea</taxon>
        <taxon>Rhabditida</taxon>
        <taxon>Tylenchina</taxon>
        <taxon>Tylenchomorpha</taxon>
        <taxon>Tylenchoidea</taxon>
        <taxon>Heteroderidae</taxon>
        <taxon>Heteroderinae</taxon>
        <taxon>Heterodera</taxon>
    </lineage>
</organism>
<reference evidence="1 2" key="1">
    <citation type="submission" date="2024-10" db="EMBL/GenBank/DDBJ databases">
        <authorList>
            <person name="Kim D."/>
        </authorList>
    </citation>
    <scope>NUCLEOTIDE SEQUENCE [LARGE SCALE GENOMIC DNA]</scope>
    <source>
        <strain evidence="1">Taebaek</strain>
    </source>
</reference>
<dbReference type="Proteomes" id="UP001620645">
    <property type="component" value="Unassembled WGS sequence"/>
</dbReference>
<accession>A0ABD2KAC8</accession>
<dbReference type="EMBL" id="JBICCN010000037">
    <property type="protein sequence ID" value="KAL3099892.1"/>
    <property type="molecule type" value="Genomic_DNA"/>
</dbReference>
<protein>
    <submittedName>
        <fullName evidence="1">Uncharacterized protein</fullName>
    </submittedName>
</protein>
<sequence length="164" mass="19034">MSFSDFDGRAMQNDFFRSIGPSFLADYADLWLLGIDMLPMAHQTEEQREQLKMELFIHRSSKCFMEAWFVQPDQKMTFDGSVCKPNPTEDEYERANDLAFAVLGCDSLFLSAQTSTFSWWIAYLMPDDATIFYNSDFLPGLHTRDHFLPEWIPIKLINGTMTLD</sequence>
<dbReference type="AlphaFoldDB" id="A0ABD2KAC8"/>
<comment type="caution">
    <text evidence="1">The sequence shown here is derived from an EMBL/GenBank/DDBJ whole genome shotgun (WGS) entry which is preliminary data.</text>
</comment>
<keyword evidence="2" id="KW-1185">Reference proteome</keyword>
<name>A0ABD2KAC8_HETSC</name>
<gene>
    <name evidence="1" type="ORF">niasHS_001818</name>
</gene>